<accession>A0A7Y0F0U2</accession>
<dbReference type="Proteomes" id="UP000543419">
    <property type="component" value="Unassembled WGS sequence"/>
</dbReference>
<keyword evidence="3" id="KW-1185">Reference proteome</keyword>
<comment type="caution">
    <text evidence="2">The sequence shown here is derived from an EMBL/GenBank/DDBJ whole genome shotgun (WGS) entry which is preliminary data.</text>
</comment>
<organism evidence="2 3">
    <name type="scientific">Bifidobacterium olomucense</name>
    <dbReference type="NCBI Taxonomy" id="2675324"/>
    <lineage>
        <taxon>Bacteria</taxon>
        <taxon>Bacillati</taxon>
        <taxon>Actinomycetota</taxon>
        <taxon>Actinomycetes</taxon>
        <taxon>Bifidobacteriales</taxon>
        <taxon>Bifidobacteriaceae</taxon>
        <taxon>Bifidobacterium</taxon>
    </lineage>
</organism>
<dbReference type="EMBL" id="JAAIIG010000009">
    <property type="protein sequence ID" value="NMM98921.1"/>
    <property type="molecule type" value="Genomic_DNA"/>
</dbReference>
<name>A0A7Y0F0U2_9BIFI</name>
<evidence type="ECO:0000256" key="1">
    <source>
        <dbReference type="SAM" id="Phobius"/>
    </source>
</evidence>
<sequence>MLCCAHPVEFLRLCVWGGWCFWCSGSFVCSMWFVARYPRYEGLIPAVRKVYLLYKGLVVQ</sequence>
<gene>
    <name evidence="2" type="ORF">G1C97_1879</name>
</gene>
<evidence type="ECO:0000313" key="2">
    <source>
        <dbReference type="EMBL" id="NMM98921.1"/>
    </source>
</evidence>
<feature type="transmembrane region" description="Helical" evidence="1">
    <location>
        <begin position="16"/>
        <end position="35"/>
    </location>
</feature>
<keyword evidence="1" id="KW-0812">Transmembrane</keyword>
<reference evidence="2 3" key="1">
    <citation type="submission" date="2020-02" db="EMBL/GenBank/DDBJ databases">
        <title>Characterization of phylogenetic diversity of novel bifidobacterial species isolated in Czech ZOOs.</title>
        <authorList>
            <person name="Lugli G.A."/>
            <person name="Vera N.B."/>
            <person name="Ventura M."/>
        </authorList>
    </citation>
    <scope>NUCLEOTIDE SEQUENCE [LARGE SCALE GENOMIC DNA]</scope>
    <source>
        <strain evidence="2 3">DSM 109959</strain>
    </source>
</reference>
<protein>
    <submittedName>
        <fullName evidence="2">Uncharacterized protein</fullName>
    </submittedName>
</protein>
<keyword evidence="1" id="KW-0472">Membrane</keyword>
<dbReference type="AlphaFoldDB" id="A0A7Y0F0U2"/>
<proteinExistence type="predicted"/>
<keyword evidence="1" id="KW-1133">Transmembrane helix</keyword>
<evidence type="ECO:0000313" key="3">
    <source>
        <dbReference type="Proteomes" id="UP000543419"/>
    </source>
</evidence>